<evidence type="ECO:0000256" key="1">
    <source>
        <dbReference type="ARBA" id="ARBA00006787"/>
    </source>
</evidence>
<keyword evidence="4 5" id="KW-0408">Iron</keyword>
<dbReference type="PANTHER" id="PTHR10543:SF89">
    <property type="entry name" value="CAROTENOID 9,10(9',10')-CLEAVAGE DIOXYGENASE 1"/>
    <property type="match status" value="1"/>
</dbReference>
<proteinExistence type="inferred from homology"/>
<evidence type="ECO:0000256" key="4">
    <source>
        <dbReference type="ARBA" id="ARBA00023004"/>
    </source>
</evidence>
<evidence type="ECO:0000313" key="7">
    <source>
        <dbReference type="EMBL" id="KAK5062803.1"/>
    </source>
</evidence>
<dbReference type="GeneID" id="89973056"/>
<organism evidence="7 8">
    <name type="scientific">Exophiala bonariae</name>
    <dbReference type="NCBI Taxonomy" id="1690606"/>
    <lineage>
        <taxon>Eukaryota</taxon>
        <taxon>Fungi</taxon>
        <taxon>Dikarya</taxon>
        <taxon>Ascomycota</taxon>
        <taxon>Pezizomycotina</taxon>
        <taxon>Eurotiomycetes</taxon>
        <taxon>Chaetothyriomycetidae</taxon>
        <taxon>Chaetothyriales</taxon>
        <taxon>Herpotrichiellaceae</taxon>
        <taxon>Exophiala</taxon>
    </lineage>
</organism>
<dbReference type="GO" id="GO:0010436">
    <property type="term" value="F:carotenoid dioxygenase activity"/>
    <property type="evidence" value="ECO:0007669"/>
    <property type="project" value="TreeGrafter"/>
</dbReference>
<dbReference type="Pfam" id="PF03055">
    <property type="entry name" value="RPE65"/>
    <property type="match status" value="1"/>
</dbReference>
<gene>
    <name evidence="7" type="ORF">LTR84_004878</name>
</gene>
<dbReference type="Proteomes" id="UP001358417">
    <property type="component" value="Unassembled WGS sequence"/>
</dbReference>
<dbReference type="AlphaFoldDB" id="A0AAV9NP37"/>
<keyword evidence="8" id="KW-1185">Reference proteome</keyword>
<sequence>MAFSSDSRKRRRSHPHPYLSGNFAPIQQTQPLTPCTFTGTIPQELWGGEYVRNGGNPVSNEDLGRDAHWFDGDGMLSGVAFTRKSDGVQPEFVNQYILTDVYLSTVTSKHLRTPILPSIAALVNPLTPLIKIVFLVFRTIFLVILSRLPGSLQSIERISVANTDIIFHDGRALATCESGPPMRIALPGLETVGWYNGKTAEGEHEGEDGPGFGGKGLTGFMKEWTTAHPRVDQRTGELILFHSTFIPPYIHYSIIPATHPPATPATPLETPTRLLNAPVPGVSSAKMMHDFGVSRNHTVIMDLPLSLDPLNLIKNLPTVAYNPSVSSRFGVFPRHQPQLVRWFNTDPCCIFHTANTWDDQAMDKVTGQQTTTAVNMLACRLTSASLVFSAGDIAAPQPVVLETCAEEDQCRLYYYQFSLANSHRNEINYQFALSAIPFEFPSTREDKAMGKSRFIYGCSTSQGSFGAALGRAVKIDCLVKIDADTLVRRGIKDPSLRPVTGCVDTRSISEVLESDLQEDPIRIFKLPPGCFAQEPRFVARQNAQREDDGFLLTYVFDESQLDTAGECLPNAKSELWIIDAGDMHTIIGRVKLTQRVTYGLHGTFFSENQVTSQRPVETIRALKHPNGQIDHGLWATVRDRLERLVG</sequence>
<feature type="region of interest" description="Disordered" evidence="6">
    <location>
        <begin position="1"/>
        <end position="25"/>
    </location>
</feature>
<evidence type="ECO:0000256" key="3">
    <source>
        <dbReference type="ARBA" id="ARBA00023002"/>
    </source>
</evidence>
<feature type="binding site" evidence="5">
    <location>
        <position position="352"/>
    </location>
    <ligand>
        <name>Fe cation</name>
        <dbReference type="ChEBI" id="CHEBI:24875"/>
        <note>catalytic</note>
    </ligand>
</feature>
<evidence type="ECO:0008006" key="9">
    <source>
        <dbReference type="Google" id="ProtNLM"/>
    </source>
</evidence>
<name>A0AAV9NP37_9EURO</name>
<accession>A0AAV9NP37</accession>
<dbReference type="PANTHER" id="PTHR10543">
    <property type="entry name" value="BETA-CAROTENE DIOXYGENASE"/>
    <property type="match status" value="1"/>
</dbReference>
<feature type="binding site" evidence="5">
    <location>
        <position position="289"/>
    </location>
    <ligand>
        <name>Fe cation</name>
        <dbReference type="ChEBI" id="CHEBI:24875"/>
        <note>catalytic</note>
    </ligand>
</feature>
<comment type="similarity">
    <text evidence="1">Belongs to the carotenoid oxygenase family.</text>
</comment>
<dbReference type="GO" id="GO:0016121">
    <property type="term" value="P:carotene catabolic process"/>
    <property type="evidence" value="ECO:0007669"/>
    <property type="project" value="TreeGrafter"/>
</dbReference>
<evidence type="ECO:0000256" key="6">
    <source>
        <dbReference type="SAM" id="MobiDB-lite"/>
    </source>
</evidence>
<keyword evidence="3" id="KW-0560">Oxidoreductase</keyword>
<keyword evidence="2 5" id="KW-0479">Metal-binding</keyword>
<reference evidence="7 8" key="1">
    <citation type="submission" date="2023-08" db="EMBL/GenBank/DDBJ databases">
        <title>Black Yeasts Isolated from many extreme environments.</title>
        <authorList>
            <person name="Coleine C."/>
            <person name="Stajich J.E."/>
            <person name="Selbmann L."/>
        </authorList>
    </citation>
    <scope>NUCLEOTIDE SEQUENCE [LARGE SCALE GENOMIC DNA]</scope>
    <source>
        <strain evidence="7 8">CCFEE 5792</strain>
    </source>
</reference>
<comment type="caution">
    <text evidence="7">The sequence shown here is derived from an EMBL/GenBank/DDBJ whole genome shotgun (WGS) entry which is preliminary data.</text>
</comment>
<evidence type="ECO:0000256" key="2">
    <source>
        <dbReference type="ARBA" id="ARBA00022723"/>
    </source>
</evidence>
<evidence type="ECO:0000256" key="5">
    <source>
        <dbReference type="PIRSR" id="PIRSR604294-1"/>
    </source>
</evidence>
<protein>
    <recommendedName>
        <fullName evidence="9">Carotenoid oxygenase</fullName>
    </recommendedName>
</protein>
<dbReference type="GO" id="GO:0046872">
    <property type="term" value="F:metal ion binding"/>
    <property type="evidence" value="ECO:0007669"/>
    <property type="project" value="UniProtKB-KW"/>
</dbReference>
<comment type="cofactor">
    <cofactor evidence="5">
        <name>Fe(2+)</name>
        <dbReference type="ChEBI" id="CHEBI:29033"/>
    </cofactor>
    <text evidence="5">Binds 1 Fe(2+) ion per subunit.</text>
</comment>
<evidence type="ECO:0000313" key="8">
    <source>
        <dbReference type="Proteomes" id="UP001358417"/>
    </source>
</evidence>
<feature type="binding site" evidence="5">
    <location>
        <position position="228"/>
    </location>
    <ligand>
        <name>Fe cation</name>
        <dbReference type="ChEBI" id="CHEBI:24875"/>
        <note>catalytic</note>
    </ligand>
</feature>
<dbReference type="EMBL" id="JAVRRD010000002">
    <property type="protein sequence ID" value="KAK5062803.1"/>
    <property type="molecule type" value="Genomic_DNA"/>
</dbReference>
<feature type="binding site" evidence="5">
    <location>
        <position position="601"/>
    </location>
    <ligand>
        <name>Fe cation</name>
        <dbReference type="ChEBI" id="CHEBI:24875"/>
        <note>catalytic</note>
    </ligand>
</feature>
<dbReference type="InterPro" id="IPR004294">
    <property type="entry name" value="Carotenoid_Oase"/>
</dbReference>
<dbReference type="RefSeq" id="XP_064711075.1">
    <property type="nucleotide sequence ID" value="XM_064848451.1"/>
</dbReference>